<protein>
    <submittedName>
        <fullName evidence="1">Uncharacterized protein</fullName>
    </submittedName>
</protein>
<evidence type="ECO:0000313" key="1">
    <source>
        <dbReference type="EMBL" id="GAA2279930.1"/>
    </source>
</evidence>
<dbReference type="RefSeq" id="WP_344641254.1">
    <property type="nucleotide sequence ID" value="NZ_BAAATR010000071.1"/>
</dbReference>
<reference evidence="2" key="1">
    <citation type="journal article" date="2019" name="Int. J. Syst. Evol. Microbiol.">
        <title>The Global Catalogue of Microorganisms (GCM) 10K type strain sequencing project: providing services to taxonomists for standard genome sequencing and annotation.</title>
        <authorList>
            <consortium name="The Broad Institute Genomics Platform"/>
            <consortium name="The Broad Institute Genome Sequencing Center for Infectious Disease"/>
            <person name="Wu L."/>
            <person name="Ma J."/>
        </authorList>
    </citation>
    <scope>NUCLEOTIDE SEQUENCE [LARGE SCALE GENOMIC DNA]</scope>
    <source>
        <strain evidence="2">JCM 7356</strain>
    </source>
</reference>
<sequence length="403" mass="41850">MPFDNAFSELLRDAADLAPDTPGDVLADAGERLGRSRVLRRRAATAAGACAALALAGLFSVAIQPGGVTAPAASRPRTNPAITGQFMIDTLTSLLPPGRIDDTYGEGSSAPQGGPMAHVAYDDGHGASAITLSTDWVALPISAGTQGTQCPDPTERPTEGCTRTVGTDGSILVIEKFKPEPGGGPTSTWTAIWTGPDGRRVRLDEMNSRTAGPPLTRAEPALSADQLAAVVSSPAWNPVFEVFTTSTNTPASPQLPLPSAILSTADSLLPSGIQRDHGSAPQTTPGMAHLTVTVDGRTSLLSISVTPHWMKDHNPRSLFNNLATGQQLTHTQNGADVITSTYGTTKSSPTPPVRWLADALLPDGTRVSISENNGTTGYDAQPGTPALTLDQLTTLATAPAWQQ</sequence>
<dbReference type="Proteomes" id="UP001500305">
    <property type="component" value="Unassembled WGS sequence"/>
</dbReference>
<comment type="caution">
    <text evidence="1">The sequence shown here is derived from an EMBL/GenBank/DDBJ whole genome shotgun (WGS) entry which is preliminary data.</text>
</comment>
<proteinExistence type="predicted"/>
<name>A0ABP5S145_9ACTN</name>
<organism evidence="1 2">
    <name type="scientific">Kitasatospora cystarginea</name>
    <dbReference type="NCBI Taxonomy" id="58350"/>
    <lineage>
        <taxon>Bacteria</taxon>
        <taxon>Bacillati</taxon>
        <taxon>Actinomycetota</taxon>
        <taxon>Actinomycetes</taxon>
        <taxon>Kitasatosporales</taxon>
        <taxon>Streptomycetaceae</taxon>
        <taxon>Kitasatospora</taxon>
    </lineage>
</organism>
<evidence type="ECO:0000313" key="2">
    <source>
        <dbReference type="Proteomes" id="UP001500305"/>
    </source>
</evidence>
<gene>
    <name evidence="1" type="ORF">GCM10010430_77490</name>
</gene>
<keyword evidence="2" id="KW-1185">Reference proteome</keyword>
<dbReference type="EMBL" id="BAAATR010000071">
    <property type="protein sequence ID" value="GAA2279930.1"/>
    <property type="molecule type" value="Genomic_DNA"/>
</dbReference>
<accession>A0ABP5S145</accession>